<dbReference type="SUPFAM" id="SSF53474">
    <property type="entry name" value="alpha/beta-Hydrolases"/>
    <property type="match status" value="1"/>
</dbReference>
<dbReference type="PANTHER" id="PTHR48081:SF8">
    <property type="entry name" value="ALPHA_BETA HYDROLASE FOLD-3 DOMAIN-CONTAINING PROTEIN-RELATED"/>
    <property type="match status" value="1"/>
</dbReference>
<name>A0A0W0RQI6_LEGBO</name>
<feature type="domain" description="Alpha/beta hydrolase fold-3" evidence="2">
    <location>
        <begin position="84"/>
        <end position="292"/>
    </location>
</feature>
<protein>
    <submittedName>
        <fullName evidence="3">Lipase</fullName>
    </submittedName>
</protein>
<keyword evidence="1" id="KW-0378">Hydrolase</keyword>
<dbReference type="OrthoDB" id="9806180at2"/>
<evidence type="ECO:0000313" key="4">
    <source>
        <dbReference type="Proteomes" id="UP000054695"/>
    </source>
</evidence>
<dbReference type="RefSeq" id="WP_058459623.1">
    <property type="nucleotide sequence ID" value="NZ_CAAAIY010000010.1"/>
</dbReference>
<sequence length="322" mass="36033">MDLSKRIEPKTWAFVEKIKKAGGKPLYDLPVKEGRAIFDKLQELPSGKETADVDIEDRTIQHSKGKLDIRIVRPKGSKEKLPVVMFYHGAGWVFGDWQTHGRLVRELAVGAHAAIIFVNYSLAPEAQYPTQIEEDYTALKYIAEHGKELNLDSSRLAVAGDSVGGNMAAVMTLLAKERGGPKIDYQVLIYPVTDANFENDSYKEFAEGPWLTKKAMQWFWDNYLPDKAKRKEITACPLQASIEQLKGLPPALVINGECDVLRDEGEAYEHKLNAAGVPVTGLRHHGTIHDFLMLNDLADTPACRNAIETINSHLRMVFAKKH</sequence>
<dbReference type="GO" id="GO:0016787">
    <property type="term" value="F:hydrolase activity"/>
    <property type="evidence" value="ECO:0007669"/>
    <property type="project" value="UniProtKB-KW"/>
</dbReference>
<comment type="caution">
    <text evidence="3">The sequence shown here is derived from an EMBL/GenBank/DDBJ whole genome shotgun (WGS) entry which is preliminary data.</text>
</comment>
<evidence type="ECO:0000313" key="3">
    <source>
        <dbReference type="EMBL" id="KTC73346.1"/>
    </source>
</evidence>
<dbReference type="InterPro" id="IPR013094">
    <property type="entry name" value="AB_hydrolase_3"/>
</dbReference>
<dbReference type="AlphaFoldDB" id="A0A0W0RQI6"/>
<gene>
    <name evidence="3" type="ORF">Lboz_1992</name>
</gene>
<accession>A0A0W0RQI6</accession>
<dbReference type="InterPro" id="IPR029058">
    <property type="entry name" value="AB_hydrolase_fold"/>
</dbReference>
<evidence type="ECO:0000256" key="1">
    <source>
        <dbReference type="ARBA" id="ARBA00022801"/>
    </source>
</evidence>
<proteinExistence type="predicted"/>
<keyword evidence="4" id="KW-1185">Reference proteome</keyword>
<dbReference type="InterPro" id="IPR050300">
    <property type="entry name" value="GDXG_lipolytic_enzyme"/>
</dbReference>
<dbReference type="PATRIC" id="fig|447.4.peg.2121"/>
<dbReference type="PANTHER" id="PTHR48081">
    <property type="entry name" value="AB HYDROLASE SUPERFAMILY PROTEIN C4A8.06C"/>
    <property type="match status" value="1"/>
</dbReference>
<reference evidence="3 4" key="1">
    <citation type="submission" date="2015-11" db="EMBL/GenBank/DDBJ databases">
        <title>Genomic analysis of 38 Legionella species identifies large and diverse effector repertoires.</title>
        <authorList>
            <person name="Burstein D."/>
            <person name="Amaro F."/>
            <person name="Zusman T."/>
            <person name="Lifshitz Z."/>
            <person name="Cohen O."/>
            <person name="Gilbert J.A."/>
            <person name="Pupko T."/>
            <person name="Shuman H.A."/>
            <person name="Segal G."/>
        </authorList>
    </citation>
    <scope>NUCLEOTIDE SEQUENCE [LARGE SCALE GENOMIC DNA]</scope>
    <source>
        <strain evidence="3 4">WIGA</strain>
    </source>
</reference>
<dbReference type="Pfam" id="PF07859">
    <property type="entry name" value="Abhydrolase_3"/>
    <property type="match status" value="1"/>
</dbReference>
<dbReference type="Gene3D" id="3.40.50.1820">
    <property type="entry name" value="alpha/beta hydrolase"/>
    <property type="match status" value="1"/>
</dbReference>
<evidence type="ECO:0000259" key="2">
    <source>
        <dbReference type="Pfam" id="PF07859"/>
    </source>
</evidence>
<dbReference type="Proteomes" id="UP000054695">
    <property type="component" value="Unassembled WGS sequence"/>
</dbReference>
<organism evidence="3 4">
    <name type="scientific">Legionella bozemanae</name>
    <name type="common">Fluoribacter bozemanae</name>
    <dbReference type="NCBI Taxonomy" id="447"/>
    <lineage>
        <taxon>Bacteria</taxon>
        <taxon>Pseudomonadati</taxon>
        <taxon>Pseudomonadota</taxon>
        <taxon>Gammaproteobacteria</taxon>
        <taxon>Legionellales</taxon>
        <taxon>Legionellaceae</taxon>
        <taxon>Legionella</taxon>
    </lineage>
</organism>
<dbReference type="EMBL" id="LNXU01000019">
    <property type="protein sequence ID" value="KTC73346.1"/>
    <property type="molecule type" value="Genomic_DNA"/>
</dbReference>
<dbReference type="STRING" id="447.Lboz_1992"/>